<gene>
    <name evidence="2" type="ORF">LL038_09730</name>
</gene>
<accession>A0AA47ELL9</accession>
<dbReference type="Proteomes" id="UP001164733">
    <property type="component" value="Chromosome"/>
</dbReference>
<evidence type="ECO:0000313" key="3">
    <source>
        <dbReference type="Proteomes" id="UP001164733"/>
    </source>
</evidence>
<dbReference type="Pfam" id="PF13302">
    <property type="entry name" value="Acetyltransf_3"/>
    <property type="match status" value="1"/>
</dbReference>
<dbReference type="InterPro" id="IPR051531">
    <property type="entry name" value="N-acetyltransferase"/>
</dbReference>
<sequence length="190" mass="22251">MLTHKGTQTINTDRLLLRRFELDDAYDMFKNWVNDSEVTRFLSWEPHNNIEVTKKIVEQWVNEYKHNNIYDWAIEAKEIGEVIGAISIVKLDENHHSCEIGYCMARKYWCKGIMSESLKAVIDYLFSEVGFNRIVAKHDTNNIASGKVMIKSGMEYEGTLRQVKLRDNKDFYDLAVYSILKDDWEGAKDK</sequence>
<organism evidence="2 3">
    <name type="scientific">Clostridium estertheticum</name>
    <dbReference type="NCBI Taxonomy" id="238834"/>
    <lineage>
        <taxon>Bacteria</taxon>
        <taxon>Bacillati</taxon>
        <taxon>Bacillota</taxon>
        <taxon>Clostridia</taxon>
        <taxon>Eubacteriales</taxon>
        <taxon>Clostridiaceae</taxon>
        <taxon>Clostridium</taxon>
    </lineage>
</organism>
<dbReference type="AlphaFoldDB" id="A0AA47ELL9"/>
<feature type="domain" description="N-acetyltransferase" evidence="1">
    <location>
        <begin position="15"/>
        <end position="183"/>
    </location>
</feature>
<dbReference type="RefSeq" id="WP_216126207.1">
    <property type="nucleotide sequence ID" value="NZ_CP086239.1"/>
</dbReference>
<evidence type="ECO:0000313" key="2">
    <source>
        <dbReference type="EMBL" id="WAG62489.1"/>
    </source>
</evidence>
<dbReference type="CDD" id="cd04301">
    <property type="entry name" value="NAT_SF"/>
    <property type="match status" value="1"/>
</dbReference>
<dbReference type="PANTHER" id="PTHR43792">
    <property type="entry name" value="GNAT FAMILY, PUTATIVE (AFU_ORTHOLOGUE AFUA_3G00765)-RELATED-RELATED"/>
    <property type="match status" value="1"/>
</dbReference>
<dbReference type="GO" id="GO:0016747">
    <property type="term" value="F:acyltransferase activity, transferring groups other than amino-acyl groups"/>
    <property type="evidence" value="ECO:0007669"/>
    <property type="project" value="InterPro"/>
</dbReference>
<dbReference type="InterPro" id="IPR000182">
    <property type="entry name" value="GNAT_dom"/>
</dbReference>
<dbReference type="PANTHER" id="PTHR43792:SF1">
    <property type="entry name" value="N-ACETYLTRANSFERASE DOMAIN-CONTAINING PROTEIN"/>
    <property type="match status" value="1"/>
</dbReference>
<protein>
    <submittedName>
        <fullName evidence="2">GNAT family N-acetyltransferase</fullName>
    </submittedName>
</protein>
<dbReference type="EMBL" id="CP086239">
    <property type="protein sequence ID" value="WAG62489.1"/>
    <property type="molecule type" value="Genomic_DNA"/>
</dbReference>
<name>A0AA47ELL9_9CLOT</name>
<dbReference type="PROSITE" id="PS51186">
    <property type="entry name" value="GNAT"/>
    <property type="match status" value="1"/>
</dbReference>
<proteinExistence type="predicted"/>
<reference evidence="2" key="1">
    <citation type="submission" date="2021-11" db="EMBL/GenBank/DDBJ databases">
        <title>Clostridia strains as spoilage organisms.</title>
        <authorList>
            <person name="Wambui J."/>
            <person name="Stevens M.J.A."/>
            <person name="Stephan R."/>
        </authorList>
    </citation>
    <scope>NUCLEOTIDE SEQUENCE</scope>
    <source>
        <strain evidence="2">CF009</strain>
    </source>
</reference>
<evidence type="ECO:0000259" key="1">
    <source>
        <dbReference type="PROSITE" id="PS51186"/>
    </source>
</evidence>